<evidence type="ECO:0000256" key="9">
    <source>
        <dbReference type="ARBA" id="ARBA00023136"/>
    </source>
</evidence>
<dbReference type="Pfam" id="PF02628">
    <property type="entry name" value="COX15-CtaA"/>
    <property type="match status" value="1"/>
</dbReference>
<comment type="pathway">
    <text evidence="11">Porphyrin-containing compound metabolism.</text>
</comment>
<gene>
    <name evidence="13" type="ORF">LNTAR_20378</name>
</gene>
<dbReference type="InterPro" id="IPR003780">
    <property type="entry name" value="COX15/CtaA_fam"/>
</dbReference>
<feature type="transmembrane region" description="Helical" evidence="12">
    <location>
        <begin position="6"/>
        <end position="23"/>
    </location>
</feature>
<dbReference type="GO" id="GO:0016491">
    <property type="term" value="F:oxidoreductase activity"/>
    <property type="evidence" value="ECO:0007669"/>
    <property type="project" value="UniProtKB-KW"/>
</dbReference>
<dbReference type="AlphaFoldDB" id="A6DKZ8"/>
<feature type="transmembrane region" description="Helical" evidence="12">
    <location>
        <begin position="148"/>
        <end position="170"/>
    </location>
</feature>
<dbReference type="PANTHER" id="PTHR35457:SF1">
    <property type="entry name" value="HEME A SYNTHASE"/>
    <property type="match status" value="1"/>
</dbReference>
<evidence type="ECO:0000256" key="3">
    <source>
        <dbReference type="ARBA" id="ARBA00022692"/>
    </source>
</evidence>
<evidence type="ECO:0000256" key="10">
    <source>
        <dbReference type="ARBA" id="ARBA00023157"/>
    </source>
</evidence>
<feature type="transmembrane region" description="Helical" evidence="12">
    <location>
        <begin position="307"/>
        <end position="328"/>
    </location>
</feature>
<dbReference type="GO" id="GO:0046872">
    <property type="term" value="F:metal ion binding"/>
    <property type="evidence" value="ECO:0007669"/>
    <property type="project" value="UniProtKB-KW"/>
</dbReference>
<comment type="caution">
    <text evidence="13">The sequence shown here is derived from an EMBL/GenBank/DDBJ whole genome shotgun (WGS) entry which is preliminary data.</text>
</comment>
<evidence type="ECO:0000256" key="7">
    <source>
        <dbReference type="ARBA" id="ARBA00023004"/>
    </source>
</evidence>
<dbReference type="Proteomes" id="UP000004947">
    <property type="component" value="Unassembled WGS sequence"/>
</dbReference>
<dbReference type="GO" id="GO:0016020">
    <property type="term" value="C:membrane"/>
    <property type="evidence" value="ECO:0007669"/>
    <property type="project" value="UniProtKB-SubCell"/>
</dbReference>
<keyword evidence="4" id="KW-0479">Metal-binding</keyword>
<evidence type="ECO:0000313" key="13">
    <source>
        <dbReference type="EMBL" id="EDM27600.1"/>
    </source>
</evidence>
<organism evidence="13 14">
    <name type="scientific">Lentisphaera araneosa HTCC2155</name>
    <dbReference type="NCBI Taxonomy" id="313628"/>
    <lineage>
        <taxon>Bacteria</taxon>
        <taxon>Pseudomonadati</taxon>
        <taxon>Lentisphaerota</taxon>
        <taxon>Lentisphaeria</taxon>
        <taxon>Lentisphaerales</taxon>
        <taxon>Lentisphaeraceae</taxon>
        <taxon>Lentisphaera</taxon>
    </lineage>
</organism>
<evidence type="ECO:0000256" key="12">
    <source>
        <dbReference type="SAM" id="Phobius"/>
    </source>
</evidence>
<feature type="transmembrane region" description="Helical" evidence="12">
    <location>
        <begin position="191"/>
        <end position="210"/>
    </location>
</feature>
<feature type="transmembrane region" description="Helical" evidence="12">
    <location>
        <begin position="96"/>
        <end position="116"/>
    </location>
</feature>
<proteinExistence type="predicted"/>
<evidence type="ECO:0000313" key="14">
    <source>
        <dbReference type="Proteomes" id="UP000004947"/>
    </source>
</evidence>
<dbReference type="OrthoDB" id="128939at2"/>
<dbReference type="InterPro" id="IPR050450">
    <property type="entry name" value="COX15/CtaA_HemeA_synthase"/>
</dbReference>
<dbReference type="EMBL" id="ABCK01000008">
    <property type="protein sequence ID" value="EDM27600.1"/>
    <property type="molecule type" value="Genomic_DNA"/>
</dbReference>
<evidence type="ECO:0000256" key="4">
    <source>
        <dbReference type="ARBA" id="ARBA00022723"/>
    </source>
</evidence>
<feature type="transmembrane region" description="Helical" evidence="12">
    <location>
        <begin position="123"/>
        <end position="142"/>
    </location>
</feature>
<dbReference type="PANTHER" id="PTHR35457">
    <property type="entry name" value="HEME A SYNTHASE"/>
    <property type="match status" value="1"/>
</dbReference>
<keyword evidence="9 12" id="KW-0472">Membrane</keyword>
<dbReference type="GO" id="GO:0006784">
    <property type="term" value="P:heme A biosynthetic process"/>
    <property type="evidence" value="ECO:0007669"/>
    <property type="project" value="InterPro"/>
</dbReference>
<feature type="transmembrane region" description="Helical" evidence="12">
    <location>
        <begin position="271"/>
        <end position="295"/>
    </location>
</feature>
<dbReference type="STRING" id="313628.LNTAR_20378"/>
<keyword evidence="6" id="KW-0560">Oxidoreductase</keyword>
<dbReference type="RefSeq" id="WP_007278560.1">
    <property type="nucleotide sequence ID" value="NZ_ABCK01000008.1"/>
</dbReference>
<evidence type="ECO:0000256" key="6">
    <source>
        <dbReference type="ARBA" id="ARBA00023002"/>
    </source>
</evidence>
<evidence type="ECO:0000256" key="5">
    <source>
        <dbReference type="ARBA" id="ARBA00022989"/>
    </source>
</evidence>
<protein>
    <submittedName>
        <fullName evidence="13">Putative cytochrome aa3 oxidase assembly protein, putative CtaA</fullName>
    </submittedName>
</protein>
<keyword evidence="3 12" id="KW-0812">Transmembrane</keyword>
<sequence>MRQFEIVLFTLFIALLFAANAFLKSRSEESKAKIFKSLLWTFLVSTVGLIYMGAMTVSTRSGMAFPDWPTSDGVLWPSWNYFTAQQDRFYEHGHRLMGQFVGYLAILVLIFSRYFHKERNFKLALIVFIMVVIQGCLGGLTVAKNTLWLTTVLHGVFAQLCLAAMCYLLLKNTKLYIEQIPEEGFAPKLKGLAKFTLGAVVIQLLLGAIFRNKAKVFEYSETGKVIYKEIVEGNAGWLFSHMTFALPVAILLFALGVVLMKFKNLSKSYKLFGMSFHMMVTAQILLGVVAFFTVYNRQDGKFGFAETVLTSAHVVNGALILAFTFTAFKLLSVEIKKDVQNG</sequence>
<keyword evidence="10" id="KW-1015">Disulfide bond</keyword>
<comment type="subcellular location">
    <subcellularLocation>
        <location evidence="1">Membrane</location>
        <topology evidence="1">Multi-pass membrane protein</topology>
    </subcellularLocation>
</comment>
<keyword evidence="14" id="KW-1185">Reference proteome</keyword>
<feature type="transmembrane region" description="Helical" evidence="12">
    <location>
        <begin position="237"/>
        <end position="259"/>
    </location>
</feature>
<reference evidence="13 14" key="1">
    <citation type="journal article" date="2010" name="J. Bacteriol.">
        <title>Genome sequence of Lentisphaera araneosa HTCC2155T, the type species of the order Lentisphaerales in the phylum Lentisphaerae.</title>
        <authorList>
            <person name="Thrash J.C."/>
            <person name="Cho J.C."/>
            <person name="Vergin K.L."/>
            <person name="Morris R.M."/>
            <person name="Giovannoni S.J."/>
        </authorList>
    </citation>
    <scope>NUCLEOTIDE SEQUENCE [LARGE SCALE GENOMIC DNA]</scope>
    <source>
        <strain evidence="13 14">HTCC2155</strain>
    </source>
</reference>
<keyword evidence="5 12" id="KW-1133">Transmembrane helix</keyword>
<evidence type="ECO:0000256" key="1">
    <source>
        <dbReference type="ARBA" id="ARBA00004141"/>
    </source>
</evidence>
<evidence type="ECO:0000256" key="8">
    <source>
        <dbReference type="ARBA" id="ARBA00023133"/>
    </source>
</evidence>
<keyword evidence="8" id="KW-0350">Heme biosynthesis</keyword>
<feature type="transmembrane region" description="Helical" evidence="12">
    <location>
        <begin position="35"/>
        <end position="54"/>
    </location>
</feature>
<name>A6DKZ8_9BACT</name>
<accession>A6DKZ8</accession>
<keyword evidence="2" id="KW-1003">Cell membrane</keyword>
<evidence type="ECO:0000256" key="11">
    <source>
        <dbReference type="ARBA" id="ARBA00023444"/>
    </source>
</evidence>
<evidence type="ECO:0000256" key="2">
    <source>
        <dbReference type="ARBA" id="ARBA00022475"/>
    </source>
</evidence>
<dbReference type="eggNOG" id="COG1612">
    <property type="taxonomic scope" value="Bacteria"/>
</dbReference>
<keyword evidence="7" id="KW-0408">Iron</keyword>